<dbReference type="AlphaFoldDB" id="A0A375JB65"/>
<accession>A0A375JB65</accession>
<organism evidence="1 2">
    <name type="scientific">Cupriavidus taiwanensis</name>
    <dbReference type="NCBI Taxonomy" id="164546"/>
    <lineage>
        <taxon>Bacteria</taxon>
        <taxon>Pseudomonadati</taxon>
        <taxon>Pseudomonadota</taxon>
        <taxon>Betaproteobacteria</taxon>
        <taxon>Burkholderiales</taxon>
        <taxon>Burkholderiaceae</taxon>
        <taxon>Cupriavidus</taxon>
    </lineage>
</organism>
<name>A0A375JB65_9BURK</name>
<protein>
    <submittedName>
        <fullName evidence="1">Uncharacterized protein</fullName>
    </submittedName>
</protein>
<sequence length="62" mass="6517">MAAAAESDEGRGRLSPRAYPGNTLESCIFRADFPGPPIPPDWCPRAPLLSVPDSAAPLNSPI</sequence>
<gene>
    <name evidence="1" type="ORF">CBM2634_B80002</name>
</gene>
<evidence type="ECO:0000313" key="2">
    <source>
        <dbReference type="Proteomes" id="UP000256805"/>
    </source>
</evidence>
<proteinExistence type="predicted"/>
<dbReference type="EMBL" id="OVTA01000049">
    <property type="protein sequence ID" value="SPS02002.1"/>
    <property type="molecule type" value="Genomic_DNA"/>
</dbReference>
<evidence type="ECO:0000313" key="1">
    <source>
        <dbReference type="EMBL" id="SPS02002.1"/>
    </source>
</evidence>
<reference evidence="1 2" key="1">
    <citation type="submission" date="2018-01" db="EMBL/GenBank/DDBJ databases">
        <authorList>
            <person name="Gaut B.S."/>
            <person name="Morton B.R."/>
            <person name="Clegg M.T."/>
            <person name="Duvall M.R."/>
        </authorList>
    </citation>
    <scope>NUCLEOTIDE SEQUENCE [LARGE SCALE GENOMIC DNA]</scope>
    <source>
        <strain evidence="1">Cupriavidus taiwanensis cmp 52</strain>
    </source>
</reference>
<dbReference type="Proteomes" id="UP000256805">
    <property type="component" value="Unassembled WGS sequence"/>
</dbReference>